<evidence type="ECO:0000313" key="2">
    <source>
        <dbReference type="EMBL" id="ARU01325.1"/>
    </source>
</evidence>
<feature type="transmembrane region" description="Helical" evidence="1">
    <location>
        <begin position="47"/>
        <end position="70"/>
    </location>
</feature>
<name>A0A1Y0ECJ6_9RHOB</name>
<protein>
    <submittedName>
        <fullName evidence="2">Uncharacterized protein</fullName>
    </submittedName>
</protein>
<dbReference type="OrthoDB" id="7875737at2"/>
<evidence type="ECO:0000313" key="3">
    <source>
        <dbReference type="Proteomes" id="UP000195273"/>
    </source>
</evidence>
<evidence type="ECO:0000256" key="1">
    <source>
        <dbReference type="SAM" id="Phobius"/>
    </source>
</evidence>
<keyword evidence="3" id="KW-1185">Reference proteome</keyword>
<feature type="transmembrane region" description="Helical" evidence="1">
    <location>
        <begin position="6"/>
        <end position="26"/>
    </location>
</feature>
<dbReference type="RefSeq" id="WP_087208025.1">
    <property type="nucleotide sequence ID" value="NZ_CP021431.1"/>
</dbReference>
<dbReference type="KEGG" id="lvs:LOKVESSMR4R_02014"/>
<dbReference type="Proteomes" id="UP000195273">
    <property type="component" value="Chromosome"/>
</dbReference>
<keyword evidence="1" id="KW-0812">Transmembrane</keyword>
<gene>
    <name evidence="2" type="ORF">LOKVESSMR4R_02014</name>
</gene>
<proteinExistence type="predicted"/>
<sequence length="71" mass="7407">MEIVIWIGAAMSAIGLIGIGYSVVMVMRAKRANLPDAEMRARLGKVLPVNLGALLVSVLGLMTVALGIMLG</sequence>
<dbReference type="AlphaFoldDB" id="A0A1Y0ECJ6"/>
<keyword evidence="1" id="KW-0472">Membrane</keyword>
<accession>A0A1Y0ECJ6</accession>
<organism evidence="2 3">
    <name type="scientific">Yoonia vestfoldensis</name>
    <dbReference type="NCBI Taxonomy" id="245188"/>
    <lineage>
        <taxon>Bacteria</taxon>
        <taxon>Pseudomonadati</taxon>
        <taxon>Pseudomonadota</taxon>
        <taxon>Alphaproteobacteria</taxon>
        <taxon>Rhodobacterales</taxon>
        <taxon>Paracoccaceae</taxon>
        <taxon>Yoonia</taxon>
    </lineage>
</organism>
<reference evidence="2 3" key="1">
    <citation type="submission" date="2017-05" db="EMBL/GenBank/DDBJ databases">
        <title>Genome Sequence of Loktanella vestfoldensis Strain SMR4r Isolated from a Culture of the Diatom Skeletonema marinoi.</title>
        <authorList>
            <person name="Topel M."/>
            <person name="Pinder M.I.M."/>
            <person name="Johansson O.N."/>
            <person name="Kourtchenko O."/>
            <person name="Godhe A."/>
            <person name="Clarke A.K."/>
        </authorList>
    </citation>
    <scope>NUCLEOTIDE SEQUENCE [LARGE SCALE GENOMIC DNA]</scope>
    <source>
        <strain evidence="2 3">SMR4r</strain>
    </source>
</reference>
<dbReference type="EMBL" id="CP021431">
    <property type="protein sequence ID" value="ARU01325.1"/>
    <property type="molecule type" value="Genomic_DNA"/>
</dbReference>
<keyword evidence="1" id="KW-1133">Transmembrane helix</keyword>